<evidence type="ECO:0000313" key="1">
    <source>
        <dbReference type="EMBL" id="MBO8470820.1"/>
    </source>
</evidence>
<sequence>MLKAGKNDLLELIRNGEPMTFAQQLNLTVQLSIPAIMAQLSSILMQFI</sequence>
<dbReference type="EMBL" id="JADIMB010000046">
    <property type="protein sequence ID" value="MBO8470820.1"/>
    <property type="molecule type" value="Genomic_DNA"/>
</dbReference>
<gene>
    <name evidence="1" type="ORF">IAB82_03380</name>
</gene>
<proteinExistence type="predicted"/>
<accession>A0A9D9IEJ2</accession>
<reference evidence="1" key="1">
    <citation type="submission" date="2020-10" db="EMBL/GenBank/DDBJ databases">
        <authorList>
            <person name="Gilroy R."/>
        </authorList>
    </citation>
    <scope>NUCLEOTIDE SEQUENCE</scope>
    <source>
        <strain evidence="1">B2-22910</strain>
    </source>
</reference>
<evidence type="ECO:0000313" key="2">
    <source>
        <dbReference type="Proteomes" id="UP000823603"/>
    </source>
</evidence>
<organism evidence="1 2">
    <name type="scientific">Candidatus Cryptobacteroides faecavium</name>
    <dbReference type="NCBI Taxonomy" id="2840762"/>
    <lineage>
        <taxon>Bacteria</taxon>
        <taxon>Pseudomonadati</taxon>
        <taxon>Bacteroidota</taxon>
        <taxon>Bacteroidia</taxon>
        <taxon>Bacteroidales</taxon>
        <taxon>Candidatus Cryptobacteroides</taxon>
    </lineage>
</organism>
<dbReference type="Proteomes" id="UP000823603">
    <property type="component" value="Unassembled WGS sequence"/>
</dbReference>
<name>A0A9D9IEJ2_9BACT</name>
<comment type="caution">
    <text evidence="1">The sequence shown here is derived from an EMBL/GenBank/DDBJ whole genome shotgun (WGS) entry which is preliminary data.</text>
</comment>
<dbReference type="AlphaFoldDB" id="A0A9D9IEJ2"/>
<feature type="non-terminal residue" evidence="1">
    <location>
        <position position="48"/>
    </location>
</feature>
<protein>
    <submittedName>
        <fullName evidence="1">MATE family efflux transporter</fullName>
    </submittedName>
</protein>
<reference evidence="1" key="2">
    <citation type="journal article" date="2021" name="PeerJ">
        <title>Extensive microbial diversity within the chicken gut microbiome revealed by metagenomics and culture.</title>
        <authorList>
            <person name="Gilroy R."/>
            <person name="Ravi A."/>
            <person name="Getino M."/>
            <person name="Pursley I."/>
            <person name="Horton D.L."/>
            <person name="Alikhan N.F."/>
            <person name="Baker D."/>
            <person name="Gharbi K."/>
            <person name="Hall N."/>
            <person name="Watson M."/>
            <person name="Adriaenssens E.M."/>
            <person name="Foster-Nyarko E."/>
            <person name="Jarju S."/>
            <person name="Secka A."/>
            <person name="Antonio M."/>
            <person name="Oren A."/>
            <person name="Chaudhuri R.R."/>
            <person name="La Ragione R."/>
            <person name="Hildebrand F."/>
            <person name="Pallen M.J."/>
        </authorList>
    </citation>
    <scope>NUCLEOTIDE SEQUENCE</scope>
    <source>
        <strain evidence="1">B2-22910</strain>
    </source>
</reference>